<dbReference type="PANTHER" id="PTHR11638:SF18">
    <property type="entry name" value="HEAT SHOCK PROTEIN 104"/>
    <property type="match status" value="1"/>
</dbReference>
<dbReference type="Gene3D" id="3.40.50.300">
    <property type="entry name" value="P-loop containing nucleotide triphosphate hydrolases"/>
    <property type="match status" value="1"/>
</dbReference>
<gene>
    <name evidence="4" type="ORF">LCGC14_2611280</name>
</gene>
<organism evidence="4">
    <name type="scientific">marine sediment metagenome</name>
    <dbReference type="NCBI Taxonomy" id="412755"/>
    <lineage>
        <taxon>unclassified sequences</taxon>
        <taxon>metagenomes</taxon>
        <taxon>ecological metagenomes</taxon>
    </lineage>
</organism>
<sequence>MPFLTDRLADTQHRETLARALADENTTDMRHLHKPQAESVLKTRFTFDLGDVEAELRHAIIGQDHAIDEVMNVLRVVRADIGDPRKPLASMLFCGPTGVGKTETVRTLARILHGDADAMCRIDMNTLSQEHYAAALTGAPPGYVGYEEGGSLTEAVRRRPYQVVLFDEVEKAHPDVFNVLLQVLDDGRLTDSQGRTVDF</sequence>
<dbReference type="EMBL" id="LAZR01044335">
    <property type="protein sequence ID" value="KKL04917.1"/>
    <property type="molecule type" value="Genomic_DNA"/>
</dbReference>
<dbReference type="GO" id="GO:0034605">
    <property type="term" value="P:cellular response to heat"/>
    <property type="evidence" value="ECO:0007669"/>
    <property type="project" value="TreeGrafter"/>
</dbReference>
<dbReference type="SMART" id="SM00382">
    <property type="entry name" value="AAA"/>
    <property type="match status" value="1"/>
</dbReference>
<dbReference type="InterPro" id="IPR003959">
    <property type="entry name" value="ATPase_AAA_core"/>
</dbReference>
<dbReference type="InterPro" id="IPR027417">
    <property type="entry name" value="P-loop_NTPase"/>
</dbReference>
<dbReference type="CDD" id="cd19499">
    <property type="entry name" value="RecA-like_ClpB_Hsp104-like"/>
    <property type="match status" value="1"/>
</dbReference>
<dbReference type="InterPro" id="IPR003593">
    <property type="entry name" value="AAA+_ATPase"/>
</dbReference>
<name>A0A0F9ATF6_9ZZZZ</name>
<dbReference type="Pfam" id="PF07724">
    <property type="entry name" value="AAA_2"/>
    <property type="match status" value="1"/>
</dbReference>
<dbReference type="InterPro" id="IPR001270">
    <property type="entry name" value="ClpA/B"/>
</dbReference>
<keyword evidence="1" id="KW-0547">Nucleotide-binding</keyword>
<reference evidence="4" key="1">
    <citation type="journal article" date="2015" name="Nature">
        <title>Complex archaea that bridge the gap between prokaryotes and eukaryotes.</title>
        <authorList>
            <person name="Spang A."/>
            <person name="Saw J.H."/>
            <person name="Jorgensen S.L."/>
            <person name="Zaremba-Niedzwiedzka K."/>
            <person name="Martijn J."/>
            <person name="Lind A.E."/>
            <person name="van Eijk R."/>
            <person name="Schleper C."/>
            <person name="Guy L."/>
            <person name="Ettema T.J."/>
        </authorList>
    </citation>
    <scope>NUCLEOTIDE SEQUENCE</scope>
</reference>
<evidence type="ECO:0000256" key="2">
    <source>
        <dbReference type="ARBA" id="ARBA00022840"/>
    </source>
</evidence>
<keyword evidence="2" id="KW-0067">ATP-binding</keyword>
<feature type="domain" description="AAA+ ATPase" evidence="3">
    <location>
        <begin position="87"/>
        <end position="199"/>
    </location>
</feature>
<dbReference type="SUPFAM" id="SSF52540">
    <property type="entry name" value="P-loop containing nucleoside triphosphate hydrolases"/>
    <property type="match status" value="1"/>
</dbReference>
<evidence type="ECO:0000313" key="4">
    <source>
        <dbReference type="EMBL" id="KKL04917.1"/>
    </source>
</evidence>
<dbReference type="GO" id="GO:0005737">
    <property type="term" value="C:cytoplasm"/>
    <property type="evidence" value="ECO:0007669"/>
    <property type="project" value="TreeGrafter"/>
</dbReference>
<feature type="non-terminal residue" evidence="4">
    <location>
        <position position="199"/>
    </location>
</feature>
<comment type="caution">
    <text evidence="4">The sequence shown here is derived from an EMBL/GenBank/DDBJ whole genome shotgun (WGS) entry which is preliminary data.</text>
</comment>
<dbReference type="GO" id="GO:0005524">
    <property type="term" value="F:ATP binding"/>
    <property type="evidence" value="ECO:0007669"/>
    <property type="project" value="UniProtKB-KW"/>
</dbReference>
<dbReference type="PRINTS" id="PR00300">
    <property type="entry name" value="CLPPROTEASEA"/>
</dbReference>
<accession>A0A0F9ATF6</accession>
<dbReference type="InterPro" id="IPR050130">
    <property type="entry name" value="ClpA_ClpB"/>
</dbReference>
<evidence type="ECO:0000256" key="1">
    <source>
        <dbReference type="ARBA" id="ARBA00022741"/>
    </source>
</evidence>
<dbReference type="GO" id="GO:0016887">
    <property type="term" value="F:ATP hydrolysis activity"/>
    <property type="evidence" value="ECO:0007669"/>
    <property type="project" value="InterPro"/>
</dbReference>
<evidence type="ECO:0000259" key="3">
    <source>
        <dbReference type="SMART" id="SM00382"/>
    </source>
</evidence>
<dbReference type="AlphaFoldDB" id="A0A0F9ATF6"/>
<dbReference type="PANTHER" id="PTHR11638">
    <property type="entry name" value="ATP-DEPENDENT CLP PROTEASE"/>
    <property type="match status" value="1"/>
</dbReference>
<protein>
    <recommendedName>
        <fullName evidence="3">AAA+ ATPase domain-containing protein</fullName>
    </recommendedName>
</protein>
<proteinExistence type="predicted"/>